<dbReference type="EMBL" id="LN609528">
    <property type="protein sequence ID" value="CEF61941.1"/>
    <property type="molecule type" value="Genomic_DNA"/>
</dbReference>
<dbReference type="Pfam" id="PF08243">
    <property type="entry name" value="SPT2"/>
    <property type="match status" value="1"/>
</dbReference>
<feature type="transmembrane region" description="Helical" evidence="9">
    <location>
        <begin position="21"/>
        <end position="39"/>
    </location>
</feature>
<keyword evidence="6 9" id="KW-0472">Membrane</keyword>
<evidence type="ECO:0000256" key="9">
    <source>
        <dbReference type="SAM" id="Phobius"/>
    </source>
</evidence>
<dbReference type="WBParaSite" id="SRAE_1000021700.1">
    <property type="protein sequence ID" value="SRAE_1000021700.1"/>
    <property type="gene ID" value="WBGene00256811"/>
</dbReference>
<dbReference type="CTD" id="36374306"/>
<evidence type="ECO:0000313" key="10">
    <source>
        <dbReference type="EMBL" id="CEF61941.1"/>
    </source>
</evidence>
<dbReference type="OrthoDB" id="5871802at2759"/>
<keyword evidence="9" id="KW-1133">Transmembrane helix</keyword>
<comment type="subcellular location">
    <subcellularLocation>
        <location evidence="1">Membrane</location>
        <topology evidence="1">Single-pass type II membrane protein</topology>
    </subcellularLocation>
</comment>
<gene>
    <name evidence="10 12 13" type="ORF">SRAE_1000021700</name>
</gene>
<dbReference type="WormBase" id="SRAE_1000021700">
    <property type="protein sequence ID" value="SRP10797"/>
    <property type="gene ID" value="WBGene00256811"/>
</dbReference>
<name>A0A090KWY6_STRRB</name>
<feature type="region of interest" description="Disordered" evidence="8">
    <location>
        <begin position="707"/>
        <end position="740"/>
    </location>
</feature>
<reference evidence="10 11" key="1">
    <citation type="submission" date="2014-09" db="EMBL/GenBank/DDBJ databases">
        <authorList>
            <person name="Martin A.A."/>
        </authorList>
    </citation>
    <scope>NUCLEOTIDE SEQUENCE</scope>
    <source>
        <strain evidence="11">ED321</strain>
        <strain evidence="10">ED321 Heterogonic</strain>
    </source>
</reference>
<keyword evidence="5" id="KW-0175">Coiled coil</keyword>
<dbReference type="GO" id="GO:0016020">
    <property type="term" value="C:membrane"/>
    <property type="evidence" value="ECO:0007669"/>
    <property type="project" value="UniProtKB-SubCell"/>
</dbReference>
<dbReference type="GO" id="GO:0016757">
    <property type="term" value="F:glycosyltransferase activity"/>
    <property type="evidence" value="ECO:0007669"/>
    <property type="project" value="UniProtKB-KW"/>
</dbReference>
<evidence type="ECO:0000256" key="2">
    <source>
        <dbReference type="ARBA" id="ARBA00006461"/>
    </source>
</evidence>
<keyword evidence="4 10" id="KW-0808">Transferase</keyword>
<proteinExistence type="inferred from homology"/>
<dbReference type="RefSeq" id="XP_024501143.1">
    <property type="nucleotide sequence ID" value="XM_024647023.1"/>
</dbReference>
<reference evidence="12" key="2">
    <citation type="submission" date="2020-12" db="UniProtKB">
        <authorList>
            <consortium name="WormBaseParasite"/>
        </authorList>
    </citation>
    <scope>IDENTIFICATION</scope>
</reference>
<evidence type="ECO:0000256" key="3">
    <source>
        <dbReference type="ARBA" id="ARBA00022676"/>
    </source>
</evidence>
<comment type="similarity">
    <text evidence="2">Belongs to the SPT2 family.</text>
</comment>
<organism evidence="10">
    <name type="scientific">Strongyloides ratti</name>
    <name type="common">Parasitic roundworm</name>
    <dbReference type="NCBI Taxonomy" id="34506"/>
    <lineage>
        <taxon>Eukaryota</taxon>
        <taxon>Metazoa</taxon>
        <taxon>Ecdysozoa</taxon>
        <taxon>Nematoda</taxon>
        <taxon>Chromadorea</taxon>
        <taxon>Rhabditida</taxon>
        <taxon>Tylenchina</taxon>
        <taxon>Panagrolaimomorpha</taxon>
        <taxon>Strongyloidoidea</taxon>
        <taxon>Strongyloididae</taxon>
        <taxon>Strongyloides</taxon>
    </lineage>
</organism>
<evidence type="ECO:0000256" key="8">
    <source>
        <dbReference type="SAM" id="MobiDB-lite"/>
    </source>
</evidence>
<keyword evidence="11" id="KW-1185">Reference proteome</keyword>
<dbReference type="PANTHER" id="PTHR46671">
    <property type="entry name" value="PROTEIN CBG11221"/>
    <property type="match status" value="1"/>
</dbReference>
<evidence type="ECO:0000313" key="11">
    <source>
        <dbReference type="Proteomes" id="UP000035682"/>
    </source>
</evidence>
<dbReference type="Proteomes" id="UP000035682">
    <property type="component" value="Unplaced"/>
</dbReference>
<evidence type="ECO:0000256" key="4">
    <source>
        <dbReference type="ARBA" id="ARBA00022679"/>
    </source>
</evidence>
<dbReference type="AlphaFoldDB" id="A0A090KWY6"/>
<protein>
    <submittedName>
        <fullName evidence="10">Glycosyl transferase, family 14 and Chromatin SPT2 family-containing protein</fullName>
    </submittedName>
</protein>
<dbReference type="STRING" id="34506.A0A090KWY6"/>
<accession>A0A090KWY6</accession>
<dbReference type="InterPro" id="IPR003406">
    <property type="entry name" value="Glyco_trans_14"/>
</dbReference>
<evidence type="ECO:0000256" key="7">
    <source>
        <dbReference type="ARBA" id="ARBA00023180"/>
    </source>
</evidence>
<dbReference type="InterPro" id="IPR013256">
    <property type="entry name" value="Chromatin_SPT2"/>
</dbReference>
<sequence>MIEKINIKASLFHFFNNISPKAFTFFIITFGIYCVYLSIQTINIIYYQKNNNYLSVEKNILSMWKPKDFNLNCTKLLNGDEQYIKNLINKRYTNKNLSNMLDLSCDGIRSRGFYPSEPLSDIEANYPIAYARNVYNDYYMIELQFLLSYAPQNHYCFAVDDKAKLFRKQLENLEKCFDNVYITNVSYIMTSFGQNQTYSSYECMKYLIKKKWKYLFILQNDDFPLKTNYELIQILSARNSTMDISYVNPKHLIRRRIDLSKKWDHKSLNFKKDVNVTFDDRLLNENMTFQKGYSAHGLPRESVEYLVNSINLTTYFKNINTGRFGEDEMVWQTLFNDEYVKVPQWVHKNCVSQYYNEKTYMVREAFWYRRNCKSNMLIHSVCIVGMEMLNDLIYNPHYFINKFKSNNDIGAAICLGEYIYNKTYFNKINNINLTFYINLPQTKYQNADKKTKDEIIKNCKNNSLWSFYYWYFFLCKVMDEFFADILGDAKVTSKNLNITNRRIVSDDFKNREKFYTSFTNKGKNLYKNNIGIQNKVNQITGKNKINCFTLNSTLKNDKSTQGQNLSFSQIFNIAKLNEKVSDSRSQKNVLKNKSHIEQPTNNVIPPIQKPKIPKLIIRKTDYTIRNKDYDIPREAEYSKKLKLSKTIDKKISSEKGILQKIKDKFPPSDKKRKVEIKRHSSSNITKIAKIPQKFSCYTREKERSHFKNSRCLQNYNRESSEDSNDSMDNFIDDSNDDLPPRTEVEEALKSISRYDKKRWLENERSIKEDKMVSSFSDIKREERRSLKLALKEDLRELKKGSHAL</sequence>
<evidence type="ECO:0000313" key="13">
    <source>
        <dbReference type="WormBase" id="SRAE_1000021700"/>
    </source>
</evidence>
<dbReference type="Pfam" id="PF02485">
    <property type="entry name" value="Branch"/>
    <property type="match status" value="1"/>
</dbReference>
<evidence type="ECO:0000256" key="5">
    <source>
        <dbReference type="ARBA" id="ARBA00023054"/>
    </source>
</evidence>
<evidence type="ECO:0000256" key="6">
    <source>
        <dbReference type="ARBA" id="ARBA00023136"/>
    </source>
</evidence>
<keyword evidence="9" id="KW-0812">Transmembrane</keyword>
<feature type="compositionally biased region" description="Acidic residues" evidence="8">
    <location>
        <begin position="721"/>
        <end position="736"/>
    </location>
</feature>
<dbReference type="GeneID" id="36374306"/>
<evidence type="ECO:0000256" key="1">
    <source>
        <dbReference type="ARBA" id="ARBA00004606"/>
    </source>
</evidence>
<keyword evidence="3" id="KW-0328">Glycosyltransferase</keyword>
<keyword evidence="7" id="KW-0325">Glycoprotein</keyword>
<evidence type="ECO:0000313" key="12">
    <source>
        <dbReference type="WBParaSite" id="SRAE_1000021700.1"/>
    </source>
</evidence>
<dbReference type="PANTHER" id="PTHR46671:SF7">
    <property type="entry name" value="CORE-2_I-BRANCHING ENZYME"/>
    <property type="match status" value="1"/>
</dbReference>